<name>A0ABS8LGJ7_9XANT</name>
<gene>
    <name evidence="1" type="ORF">LN473_20300</name>
</gene>
<reference evidence="1" key="1">
    <citation type="submission" date="2021-11" db="EMBL/GenBank/DDBJ databases">
        <title>Genome resources and taxonomic validation of 89 Xanthomonas strains.</title>
        <authorList>
            <person name="Tambong J.T."/>
        </authorList>
    </citation>
    <scope>NUCLEOTIDE SEQUENCE</scope>
    <source>
        <strain evidence="1">Bv 5-4A</strain>
    </source>
</reference>
<evidence type="ECO:0000313" key="1">
    <source>
        <dbReference type="EMBL" id="MCC8624277.1"/>
    </source>
</evidence>
<keyword evidence="2" id="KW-1185">Reference proteome</keyword>
<dbReference type="EMBL" id="JAJIUN010000090">
    <property type="protein sequence ID" value="MCC8624277.1"/>
    <property type="molecule type" value="Genomic_DNA"/>
</dbReference>
<comment type="caution">
    <text evidence="1">The sequence shown here is derived from an EMBL/GenBank/DDBJ whole genome shotgun (WGS) entry which is preliminary data.</text>
</comment>
<accession>A0ABS8LGJ7</accession>
<dbReference type="Proteomes" id="UP001430544">
    <property type="component" value="Unassembled WGS sequence"/>
</dbReference>
<proteinExistence type="predicted"/>
<evidence type="ECO:0000313" key="2">
    <source>
        <dbReference type="Proteomes" id="UP001430544"/>
    </source>
</evidence>
<sequence>MPIRRVHATMVLNGCYGLAHEGLGNGNNANVPALNIDYVAPGVFLGAVGNPAIFVNAATFALLGAANPAWVLNATIAVAPNFMAMQTMNAAGILIHEFGHAFNVSAGIPNTEANAYVFEIEALARWGASQNNPLSTLGCTRVDIRNFLTGRLPQYRIPGNGNPYLNALRSLVEIM</sequence>
<organism evidence="1 2">
    <name type="scientific">Xanthomonas vesicatoria</name>
    <dbReference type="NCBI Taxonomy" id="56460"/>
    <lineage>
        <taxon>Bacteria</taxon>
        <taxon>Pseudomonadati</taxon>
        <taxon>Pseudomonadota</taxon>
        <taxon>Gammaproteobacteria</taxon>
        <taxon>Lysobacterales</taxon>
        <taxon>Lysobacteraceae</taxon>
        <taxon>Xanthomonas</taxon>
    </lineage>
</organism>
<dbReference type="RefSeq" id="WP_126936876.1">
    <property type="nucleotide sequence ID" value="NZ_CP018470.1"/>
</dbReference>
<protein>
    <submittedName>
        <fullName evidence="1">Uncharacterized protein</fullName>
    </submittedName>
</protein>